<protein>
    <recommendedName>
        <fullName evidence="3">DUF1579 domain-containing protein</fullName>
    </recommendedName>
</protein>
<gene>
    <name evidence="1" type="ORF">EDD40_1902</name>
</gene>
<name>A0A3N1H2C6_9PSEU</name>
<keyword evidence="2" id="KW-1185">Reference proteome</keyword>
<reference evidence="1 2" key="1">
    <citation type="submission" date="2018-11" db="EMBL/GenBank/DDBJ databases">
        <title>Sequencing the genomes of 1000 actinobacteria strains.</title>
        <authorList>
            <person name="Klenk H.-P."/>
        </authorList>
    </citation>
    <scope>NUCLEOTIDE SEQUENCE [LARGE SCALE GENOMIC DNA]</scope>
    <source>
        <strain evidence="1 2">DSM 44231</strain>
    </source>
</reference>
<sequence length="149" mass="16774">MGDFDFLTGRWSIHNRRLRRRLAGSDDWEEFTSTSDVRPIFGGAGNVDEITFPDGTSGLTVRLFDAATGRWSLNWASSDSGVFFPPLFGSFADGVGTFHGDEVQDGTPVLIRFLWHRITGDSARWEQAMSADDGQTWETNWYMDITRQA</sequence>
<dbReference type="OrthoDB" id="9814791at2"/>
<dbReference type="RefSeq" id="WP_123742575.1">
    <property type="nucleotide sequence ID" value="NZ_RJKM01000001.1"/>
</dbReference>
<comment type="caution">
    <text evidence="1">The sequence shown here is derived from an EMBL/GenBank/DDBJ whole genome shotgun (WGS) entry which is preliminary data.</text>
</comment>
<dbReference type="AlphaFoldDB" id="A0A3N1H2C6"/>
<proteinExistence type="predicted"/>
<evidence type="ECO:0000313" key="1">
    <source>
        <dbReference type="EMBL" id="ROP36628.1"/>
    </source>
</evidence>
<organism evidence="1 2">
    <name type="scientific">Saccharothrix texasensis</name>
    <dbReference type="NCBI Taxonomy" id="103734"/>
    <lineage>
        <taxon>Bacteria</taxon>
        <taxon>Bacillati</taxon>
        <taxon>Actinomycetota</taxon>
        <taxon>Actinomycetes</taxon>
        <taxon>Pseudonocardiales</taxon>
        <taxon>Pseudonocardiaceae</taxon>
        <taxon>Saccharothrix</taxon>
    </lineage>
</organism>
<accession>A0A3N1H2C6</accession>
<evidence type="ECO:0000313" key="2">
    <source>
        <dbReference type="Proteomes" id="UP000268727"/>
    </source>
</evidence>
<dbReference type="EMBL" id="RJKM01000001">
    <property type="protein sequence ID" value="ROP36628.1"/>
    <property type="molecule type" value="Genomic_DNA"/>
</dbReference>
<evidence type="ECO:0008006" key="3">
    <source>
        <dbReference type="Google" id="ProtNLM"/>
    </source>
</evidence>
<dbReference type="Proteomes" id="UP000268727">
    <property type="component" value="Unassembled WGS sequence"/>
</dbReference>